<sequence>MSGEGVDLPNDWKLVTTGDIAEVVGGGTPKTTISGNFTDEGGHPWITPADLTGYTDKYIARGRRNLSDQGLATSSAKYMPAGTVLYSTRAPIGYVAIASNPVTTNQGFRSFAPSPEVDPEYLYYGLKLARPEAERLASGTTFAELSGSNAKKIHLPLAPLDTQRQIVRLLDAANSSNASALQHLTVARRAVEHFRQAVLAAACSGRLTADWRQHNEGTVSGDLVSTATSSVMQDREVPSNWVVARVADIGTVQLGGTPSRKRPDYWDGGIPWVSSGEVANCRIASTRETISALGLASSSAKVYSVGTVLIAMIGEGKTRGQAAILDIEAVTNQNAAGILADRQFIDPEYLWRWALAEYETTRAAGTGGNQPALNKQRVANLVIPVPPLNEQVQIVRRVDQLLGLADGLRTRIEAASKRVDRSSQAVLAKAFRGELVAGG</sequence>
<evidence type="ECO:0000256" key="1">
    <source>
        <dbReference type="ARBA" id="ARBA00010923"/>
    </source>
</evidence>
<evidence type="ECO:0000259" key="4">
    <source>
        <dbReference type="Pfam" id="PF01420"/>
    </source>
</evidence>
<evidence type="ECO:0000313" key="6">
    <source>
        <dbReference type="Proteomes" id="UP000273307"/>
    </source>
</evidence>
<dbReference type="SUPFAM" id="SSF116734">
    <property type="entry name" value="DNA methylase specificity domain"/>
    <property type="match status" value="2"/>
</dbReference>
<protein>
    <submittedName>
        <fullName evidence="5">Type-1 restriction enzyme EcoKI specificity protein</fullName>
    </submittedName>
</protein>
<keyword evidence="6" id="KW-1185">Reference proteome</keyword>
<feature type="domain" description="Type I restriction modification DNA specificity" evidence="4">
    <location>
        <begin position="9"/>
        <end position="173"/>
    </location>
</feature>
<feature type="domain" description="Type I restriction modification DNA specificity" evidence="4">
    <location>
        <begin position="238"/>
        <end position="403"/>
    </location>
</feature>
<dbReference type="InterPro" id="IPR052021">
    <property type="entry name" value="Type-I_RS_S_subunit"/>
</dbReference>
<accession>A0A498PVH8</accession>
<dbReference type="CDD" id="cd17273">
    <property type="entry name" value="RMtype1_S_EcoJA69PI-TRD1-CR1_like"/>
    <property type="match status" value="1"/>
</dbReference>
<gene>
    <name evidence="5" type="primary">hsdS</name>
    <name evidence="5" type="ORF">LAUMK136_01342</name>
</gene>
<dbReference type="AlphaFoldDB" id="A0A498PVH8"/>
<dbReference type="InterPro" id="IPR044946">
    <property type="entry name" value="Restrct_endonuc_typeI_TRD_sf"/>
</dbReference>
<reference evidence="5 6" key="1">
    <citation type="submission" date="2018-09" db="EMBL/GenBank/DDBJ databases">
        <authorList>
            <person name="Tagini F."/>
        </authorList>
    </citation>
    <scope>NUCLEOTIDE SEQUENCE [LARGE SCALE GENOMIC DNA]</scope>
    <source>
        <strain evidence="5 6">MK136</strain>
    </source>
</reference>
<keyword evidence="2" id="KW-0680">Restriction system</keyword>
<dbReference type="Pfam" id="PF01420">
    <property type="entry name" value="Methylase_S"/>
    <property type="match status" value="2"/>
</dbReference>
<dbReference type="CDD" id="cd17247">
    <property type="entry name" value="RMtype1_S_Eco2747I-TRD2-CR2_like"/>
    <property type="match status" value="1"/>
</dbReference>
<name>A0A498PVH8_9MYCO</name>
<dbReference type="EMBL" id="UPHP01000034">
    <property type="protein sequence ID" value="VBA36265.1"/>
    <property type="molecule type" value="Genomic_DNA"/>
</dbReference>
<evidence type="ECO:0000313" key="5">
    <source>
        <dbReference type="EMBL" id="VBA36265.1"/>
    </source>
</evidence>
<dbReference type="InterPro" id="IPR000055">
    <property type="entry name" value="Restrct_endonuc_typeI_TRD"/>
</dbReference>
<dbReference type="Gene3D" id="3.90.220.20">
    <property type="entry name" value="DNA methylase specificity domains"/>
    <property type="match status" value="2"/>
</dbReference>
<comment type="similarity">
    <text evidence="1">Belongs to the type-I restriction system S methylase family.</text>
</comment>
<dbReference type="GO" id="GO:0009307">
    <property type="term" value="P:DNA restriction-modification system"/>
    <property type="evidence" value="ECO:0007669"/>
    <property type="project" value="UniProtKB-KW"/>
</dbReference>
<dbReference type="PANTHER" id="PTHR30408">
    <property type="entry name" value="TYPE-1 RESTRICTION ENZYME ECOKI SPECIFICITY PROTEIN"/>
    <property type="match status" value="1"/>
</dbReference>
<evidence type="ECO:0000256" key="3">
    <source>
        <dbReference type="ARBA" id="ARBA00023125"/>
    </source>
</evidence>
<dbReference type="Proteomes" id="UP000273307">
    <property type="component" value="Unassembled WGS sequence"/>
</dbReference>
<dbReference type="GO" id="GO:0003677">
    <property type="term" value="F:DNA binding"/>
    <property type="evidence" value="ECO:0007669"/>
    <property type="project" value="UniProtKB-KW"/>
</dbReference>
<proteinExistence type="inferred from homology"/>
<dbReference type="RefSeq" id="WP_122525155.1">
    <property type="nucleotide sequence ID" value="NZ_UPHP01000034.1"/>
</dbReference>
<dbReference type="PANTHER" id="PTHR30408:SF12">
    <property type="entry name" value="TYPE I RESTRICTION ENZYME MJAVIII SPECIFICITY SUBUNIT"/>
    <property type="match status" value="1"/>
</dbReference>
<dbReference type="OrthoDB" id="3197085at2"/>
<organism evidence="5 6">
    <name type="scientific">Mycobacterium attenuatum</name>
    <dbReference type="NCBI Taxonomy" id="2341086"/>
    <lineage>
        <taxon>Bacteria</taxon>
        <taxon>Bacillati</taxon>
        <taxon>Actinomycetota</taxon>
        <taxon>Actinomycetes</taxon>
        <taxon>Mycobacteriales</taxon>
        <taxon>Mycobacteriaceae</taxon>
        <taxon>Mycobacterium</taxon>
    </lineage>
</organism>
<evidence type="ECO:0000256" key="2">
    <source>
        <dbReference type="ARBA" id="ARBA00022747"/>
    </source>
</evidence>
<keyword evidence="3" id="KW-0238">DNA-binding</keyword>